<accession>A0A0R1HHL1</accession>
<proteinExistence type="predicted"/>
<dbReference type="Proteomes" id="UP000051450">
    <property type="component" value="Unassembled WGS sequence"/>
</dbReference>
<protein>
    <recommendedName>
        <fullName evidence="1">WxL domain-containing protein</fullName>
    </recommendedName>
</protein>
<organism evidence="2 3">
    <name type="scientific">Dellaglioa algida DSM 15638</name>
    <dbReference type="NCBI Taxonomy" id="1423719"/>
    <lineage>
        <taxon>Bacteria</taxon>
        <taxon>Bacillati</taxon>
        <taxon>Bacillota</taxon>
        <taxon>Bacilli</taxon>
        <taxon>Lactobacillales</taxon>
        <taxon>Lactobacillaceae</taxon>
        <taxon>Dellaglioa</taxon>
    </lineage>
</organism>
<dbReference type="EMBL" id="AZDI01000004">
    <property type="protein sequence ID" value="KRK45803.1"/>
    <property type="molecule type" value="Genomic_DNA"/>
</dbReference>
<dbReference type="AlphaFoldDB" id="A0A0R1HHL1"/>
<dbReference type="STRING" id="1423719.FC66_GL001033"/>
<dbReference type="PATRIC" id="fig|1423719.4.peg.1054"/>
<evidence type="ECO:0000313" key="2">
    <source>
        <dbReference type="EMBL" id="KRK45803.1"/>
    </source>
</evidence>
<sequence>MVLLVKGQRPQIYTLANSINNNLGGFYIMKKNLFLIAALVLGATAAVSTNVSADTATSSDGKGTATLNITAGTFSQVGAPSFSFKTAVDNALVTAGKAVPSTGVDKATQTLKVSDYVGTDGGWNVTAQLGAFDKADAKVGSLDIPVGAINAATEDIKKDTTTMKANLVPAGSAATVASSKTGAGDTVLAYADNGATLNLNASTKVASSSAPLTWTATQGNATAPKFN</sequence>
<dbReference type="InterPro" id="IPR027994">
    <property type="entry name" value="WxL_dom"/>
</dbReference>
<keyword evidence="3" id="KW-1185">Reference proteome</keyword>
<reference evidence="2 3" key="1">
    <citation type="journal article" date="2015" name="Genome Announc.">
        <title>Expanding the biotechnology potential of lactobacilli through comparative genomics of 213 strains and associated genera.</title>
        <authorList>
            <person name="Sun Z."/>
            <person name="Harris H.M."/>
            <person name="McCann A."/>
            <person name="Guo C."/>
            <person name="Argimon S."/>
            <person name="Zhang W."/>
            <person name="Yang X."/>
            <person name="Jeffery I.B."/>
            <person name="Cooney J.C."/>
            <person name="Kagawa T.F."/>
            <person name="Liu W."/>
            <person name="Song Y."/>
            <person name="Salvetti E."/>
            <person name="Wrobel A."/>
            <person name="Rasinkangas P."/>
            <person name="Parkhill J."/>
            <person name="Rea M.C."/>
            <person name="O'Sullivan O."/>
            <person name="Ritari J."/>
            <person name="Douillard F.P."/>
            <person name="Paul Ross R."/>
            <person name="Yang R."/>
            <person name="Briner A.E."/>
            <person name="Felis G.E."/>
            <person name="de Vos W.M."/>
            <person name="Barrangou R."/>
            <person name="Klaenhammer T.R."/>
            <person name="Caufield P.W."/>
            <person name="Cui Y."/>
            <person name="Zhang H."/>
            <person name="O'Toole P.W."/>
        </authorList>
    </citation>
    <scope>NUCLEOTIDE SEQUENCE [LARGE SCALE GENOMIC DNA]</scope>
    <source>
        <strain evidence="2 3">DSM 15638</strain>
    </source>
</reference>
<feature type="domain" description="WxL" evidence="1">
    <location>
        <begin position="70"/>
        <end position="216"/>
    </location>
</feature>
<comment type="caution">
    <text evidence="2">The sequence shown here is derived from an EMBL/GenBank/DDBJ whole genome shotgun (WGS) entry which is preliminary data.</text>
</comment>
<dbReference type="Pfam" id="PF13731">
    <property type="entry name" value="WxL"/>
    <property type="match status" value="1"/>
</dbReference>
<gene>
    <name evidence="2" type="ORF">FC66_GL001033</name>
</gene>
<evidence type="ECO:0000259" key="1">
    <source>
        <dbReference type="Pfam" id="PF13731"/>
    </source>
</evidence>
<name>A0A0R1HHL1_9LACO</name>
<evidence type="ECO:0000313" key="3">
    <source>
        <dbReference type="Proteomes" id="UP000051450"/>
    </source>
</evidence>